<keyword evidence="1" id="KW-1133">Transmembrane helix</keyword>
<comment type="caution">
    <text evidence="2">The sequence shown here is derived from an EMBL/GenBank/DDBJ whole genome shotgun (WGS) entry which is preliminary data.</text>
</comment>
<dbReference type="EMBL" id="JBBIAA010000004">
    <property type="protein sequence ID" value="MEJ5944847.1"/>
    <property type="molecule type" value="Genomic_DNA"/>
</dbReference>
<evidence type="ECO:0000313" key="2">
    <source>
        <dbReference type="EMBL" id="MEJ5944847.1"/>
    </source>
</evidence>
<name>A0ABU8RIE5_9ACTN</name>
<sequence>MTGWGSYSILFGPLVAFAAVALIALLLRWGWSRGHSLVPGRARAGAPADYGLLVPVAEPATFVEAEALRRRLEAEGLRATLAPTTEGPRVLVFPRDEHVARDILRRSA</sequence>
<keyword evidence="1" id="KW-0472">Membrane</keyword>
<evidence type="ECO:0008006" key="4">
    <source>
        <dbReference type="Google" id="ProtNLM"/>
    </source>
</evidence>
<dbReference type="Proteomes" id="UP001387100">
    <property type="component" value="Unassembled WGS sequence"/>
</dbReference>
<organism evidence="2 3">
    <name type="scientific">Pseudokineococcus basanitobsidens</name>
    <dbReference type="NCBI Taxonomy" id="1926649"/>
    <lineage>
        <taxon>Bacteria</taxon>
        <taxon>Bacillati</taxon>
        <taxon>Actinomycetota</taxon>
        <taxon>Actinomycetes</taxon>
        <taxon>Kineosporiales</taxon>
        <taxon>Kineosporiaceae</taxon>
        <taxon>Pseudokineococcus</taxon>
    </lineage>
</organism>
<accession>A0ABU8RIE5</accession>
<proteinExistence type="predicted"/>
<keyword evidence="3" id="KW-1185">Reference proteome</keyword>
<protein>
    <recommendedName>
        <fullName evidence="4">DUF2007 domain-containing protein</fullName>
    </recommendedName>
</protein>
<feature type="transmembrane region" description="Helical" evidence="1">
    <location>
        <begin position="6"/>
        <end position="27"/>
    </location>
</feature>
<keyword evidence="1" id="KW-0812">Transmembrane</keyword>
<dbReference type="RefSeq" id="WP_339574229.1">
    <property type="nucleotide sequence ID" value="NZ_JBBIAA010000004.1"/>
</dbReference>
<gene>
    <name evidence="2" type="ORF">WDZ17_06005</name>
</gene>
<reference evidence="2 3" key="1">
    <citation type="journal article" date="2017" name="Int. J. Syst. Evol. Microbiol.">
        <title>Pseudokineococcus basanitobsidens sp. nov., isolated from volcanic rock.</title>
        <authorList>
            <person name="Lee D.W."/>
            <person name="Park M.Y."/>
            <person name="Kim J.J."/>
            <person name="Kim B.S."/>
        </authorList>
    </citation>
    <scope>NUCLEOTIDE SEQUENCE [LARGE SCALE GENOMIC DNA]</scope>
    <source>
        <strain evidence="2 3">DSM 103726</strain>
    </source>
</reference>
<evidence type="ECO:0000313" key="3">
    <source>
        <dbReference type="Proteomes" id="UP001387100"/>
    </source>
</evidence>
<evidence type="ECO:0000256" key="1">
    <source>
        <dbReference type="SAM" id="Phobius"/>
    </source>
</evidence>